<evidence type="ECO:0000256" key="1">
    <source>
        <dbReference type="SAM" id="MobiDB-lite"/>
    </source>
</evidence>
<name>A0A2T0T6Z2_9PSEU</name>
<keyword evidence="3" id="KW-1185">Reference proteome</keyword>
<accession>A0A2T0T6Z2</accession>
<dbReference type="GO" id="GO:0009306">
    <property type="term" value="P:protein secretion"/>
    <property type="evidence" value="ECO:0007669"/>
    <property type="project" value="InterPro"/>
</dbReference>
<feature type="compositionally biased region" description="Low complexity" evidence="1">
    <location>
        <begin position="105"/>
        <end position="132"/>
    </location>
</feature>
<gene>
    <name evidence="2" type="ORF">CLV43_105192</name>
</gene>
<dbReference type="Proteomes" id="UP000239494">
    <property type="component" value="Unassembled WGS sequence"/>
</dbReference>
<feature type="region of interest" description="Disordered" evidence="1">
    <location>
        <begin position="97"/>
        <end position="163"/>
    </location>
</feature>
<proteinExistence type="predicted"/>
<protein>
    <submittedName>
        <fullName evidence="2">Excreted virulence factor EspC (Type VII ESX diderm)</fullName>
    </submittedName>
</protein>
<evidence type="ECO:0000313" key="2">
    <source>
        <dbReference type="EMBL" id="PRY41434.1"/>
    </source>
</evidence>
<dbReference type="EMBL" id="PVTF01000005">
    <property type="protein sequence ID" value="PRY41434.1"/>
    <property type="molecule type" value="Genomic_DNA"/>
</dbReference>
<dbReference type="InterPro" id="IPR022536">
    <property type="entry name" value="EspC"/>
</dbReference>
<sequence>MSGFDVDVGEVRAHAEAVSIFSDQVDAAGDTARAAVGGDAFGLFGASFASALVLAADQVRDAIAGGAVSLTDVRVGLRETADLYQQVDEAQAQLFRGVDGEPDHSGTTSTSGAAASGTGSPSTTRGMPSTTPVSGDRPFQQGDVIPAKLGRPPQPSPPGQRAKAVAVLQRIAEEETRFWNSDRGNWVGSLMPASMRYSMLVSSRDSWLAEFPPAERDRIARQLGVRPGG</sequence>
<reference evidence="2 3" key="1">
    <citation type="submission" date="2018-03" db="EMBL/GenBank/DDBJ databases">
        <title>Genomic Encyclopedia of Archaeal and Bacterial Type Strains, Phase II (KMG-II): from individual species to whole genera.</title>
        <authorList>
            <person name="Goeker M."/>
        </authorList>
    </citation>
    <scope>NUCLEOTIDE SEQUENCE [LARGE SCALE GENOMIC DNA]</scope>
    <source>
        <strain evidence="2 3">DSM 44720</strain>
    </source>
</reference>
<dbReference type="RefSeq" id="WP_170155895.1">
    <property type="nucleotide sequence ID" value="NZ_PVTF01000005.1"/>
</dbReference>
<comment type="caution">
    <text evidence="2">The sequence shown here is derived from an EMBL/GenBank/DDBJ whole genome shotgun (WGS) entry which is preliminary data.</text>
</comment>
<organism evidence="2 3">
    <name type="scientific">Umezawaea tangerina</name>
    <dbReference type="NCBI Taxonomy" id="84725"/>
    <lineage>
        <taxon>Bacteria</taxon>
        <taxon>Bacillati</taxon>
        <taxon>Actinomycetota</taxon>
        <taxon>Actinomycetes</taxon>
        <taxon>Pseudonocardiales</taxon>
        <taxon>Pseudonocardiaceae</taxon>
        <taxon>Umezawaea</taxon>
    </lineage>
</organism>
<dbReference type="Pfam" id="PF10824">
    <property type="entry name" value="T7SS_ESX_EspC"/>
    <property type="match status" value="1"/>
</dbReference>
<evidence type="ECO:0000313" key="3">
    <source>
        <dbReference type="Proteomes" id="UP000239494"/>
    </source>
</evidence>
<dbReference type="AlphaFoldDB" id="A0A2T0T6Z2"/>